<protein>
    <submittedName>
        <fullName evidence="4">DnaD/phage-associated family protein</fullName>
    </submittedName>
</protein>
<proteinExistence type="inferred from homology"/>
<organism evidence="4 5">
    <name type="scientific">Virgibacillus natechei</name>
    <dbReference type="NCBI Taxonomy" id="1216297"/>
    <lineage>
        <taxon>Bacteria</taxon>
        <taxon>Bacillati</taxon>
        <taxon>Bacillota</taxon>
        <taxon>Bacilli</taxon>
        <taxon>Bacillales</taxon>
        <taxon>Bacillaceae</taxon>
        <taxon>Virgibacillus</taxon>
    </lineage>
</organism>
<accession>A0ABS4IJK5</accession>
<evidence type="ECO:0000259" key="3">
    <source>
        <dbReference type="Pfam" id="PF07261"/>
    </source>
</evidence>
<feature type="region of interest" description="Disordered" evidence="2">
    <location>
        <begin position="99"/>
        <end position="136"/>
    </location>
</feature>
<dbReference type="InterPro" id="IPR034829">
    <property type="entry name" value="DnaD-like_sf"/>
</dbReference>
<reference evidence="4 5" key="1">
    <citation type="submission" date="2021-03" db="EMBL/GenBank/DDBJ databases">
        <title>Genomic Encyclopedia of Type Strains, Phase IV (KMG-IV): sequencing the most valuable type-strain genomes for metagenomic binning, comparative biology and taxonomic classification.</title>
        <authorList>
            <person name="Goeker M."/>
        </authorList>
    </citation>
    <scope>NUCLEOTIDE SEQUENCE [LARGE SCALE GENOMIC DNA]</scope>
    <source>
        <strain evidence="4 5">DSM 25609</strain>
    </source>
</reference>
<gene>
    <name evidence="4" type="ORF">J2Z83_002896</name>
</gene>
<dbReference type="NCBIfam" id="TIGR01446">
    <property type="entry name" value="DnaD_dom"/>
    <property type="match status" value="1"/>
</dbReference>
<evidence type="ECO:0000313" key="5">
    <source>
        <dbReference type="Proteomes" id="UP001519345"/>
    </source>
</evidence>
<name>A0ABS4IJK5_9BACI</name>
<dbReference type="PANTHER" id="PTHR37293:SF6">
    <property type="entry name" value="DNA REPLICATION PROTEIN DNAD"/>
    <property type="match status" value="1"/>
</dbReference>
<feature type="region of interest" description="Disordered" evidence="2">
    <location>
        <begin position="267"/>
        <end position="291"/>
    </location>
</feature>
<evidence type="ECO:0000256" key="1">
    <source>
        <dbReference type="ARBA" id="ARBA00093462"/>
    </source>
</evidence>
<evidence type="ECO:0000256" key="2">
    <source>
        <dbReference type="SAM" id="MobiDB-lite"/>
    </source>
</evidence>
<feature type="domain" description="DnaB/C C-terminal" evidence="3">
    <location>
        <begin position="166"/>
        <end position="234"/>
    </location>
</feature>
<dbReference type="Gene3D" id="1.10.10.630">
    <property type="entry name" value="DnaD domain-like"/>
    <property type="match status" value="1"/>
</dbReference>
<dbReference type="PANTHER" id="PTHR37293">
    <property type="entry name" value="PHAGE REPLICATION PROTEIN-RELATED"/>
    <property type="match status" value="1"/>
</dbReference>
<dbReference type="SUPFAM" id="SSF158499">
    <property type="entry name" value="DnaD domain-like"/>
    <property type="match status" value="1"/>
</dbReference>
<dbReference type="InterPro" id="IPR053162">
    <property type="entry name" value="DnaD"/>
</dbReference>
<evidence type="ECO:0000313" key="4">
    <source>
        <dbReference type="EMBL" id="MBP1970760.1"/>
    </source>
</evidence>
<comment type="caution">
    <text evidence="4">The sequence shown here is derived from an EMBL/GenBank/DDBJ whole genome shotgun (WGS) entry which is preliminary data.</text>
</comment>
<dbReference type="Pfam" id="PF07261">
    <property type="entry name" value="DnaB_2"/>
    <property type="match status" value="1"/>
</dbReference>
<dbReference type="Proteomes" id="UP001519345">
    <property type="component" value="Unassembled WGS sequence"/>
</dbReference>
<dbReference type="InterPro" id="IPR006343">
    <property type="entry name" value="DnaB/C_C"/>
</dbReference>
<sequence>MGKMNYIKELNAFHNQQETNPLSASAANLWHVLMHVNNRAGWMKEFTVAVSLLCAKSALTESTFKRARAELQDKGYIRFDSQGGNKAARYEIISLLSGGQGSGSGGHVDDNTSDTEAADDSVDDRATHKVSDSLSGNPDCSVDALFKRTKTKKKQNNTVATTGAIAFYQDNFGLISPYVADELINWVTDLGEPLILDAMKRALERGKASWGYVKGILQAWVKKGITTVDQASAEEVAFRREQQAKKQRGGTFRAESREIVPDWFKEQKREEKRKREQEKANKSERDTEAERAEVKRLLEEYASKGKVGSVG</sequence>
<feature type="compositionally biased region" description="Acidic residues" evidence="2">
    <location>
        <begin position="111"/>
        <end position="122"/>
    </location>
</feature>
<keyword evidence="5" id="KW-1185">Reference proteome</keyword>
<dbReference type="EMBL" id="JAGGKX010000017">
    <property type="protein sequence ID" value="MBP1970760.1"/>
    <property type="molecule type" value="Genomic_DNA"/>
</dbReference>
<comment type="similarity">
    <text evidence="1">Belongs to the DnaB/DnaD family.</text>
</comment>